<dbReference type="InterPro" id="IPR050736">
    <property type="entry name" value="Sensor_HK_Regulatory"/>
</dbReference>
<dbReference type="GO" id="GO:0000155">
    <property type="term" value="F:phosphorelay sensor kinase activity"/>
    <property type="evidence" value="ECO:0007669"/>
    <property type="project" value="InterPro"/>
</dbReference>
<dbReference type="CDD" id="cd00075">
    <property type="entry name" value="HATPase"/>
    <property type="match status" value="1"/>
</dbReference>
<keyword evidence="11" id="KW-1185">Reference proteome</keyword>
<gene>
    <name evidence="10" type="ORF">GCM10010979_15730</name>
</gene>
<feature type="transmembrane region" description="Helical" evidence="8">
    <location>
        <begin position="117"/>
        <end position="135"/>
    </location>
</feature>
<name>A0A916WHK8_9MICO</name>
<proteinExistence type="predicted"/>
<feature type="domain" description="Histidine kinase" evidence="9">
    <location>
        <begin position="327"/>
        <end position="543"/>
    </location>
</feature>
<dbReference type="EMBL" id="BMGB01000001">
    <property type="protein sequence ID" value="GGB01981.1"/>
    <property type="molecule type" value="Genomic_DNA"/>
</dbReference>
<feature type="transmembrane region" description="Helical" evidence="8">
    <location>
        <begin position="44"/>
        <end position="63"/>
    </location>
</feature>
<dbReference type="PANTHER" id="PTHR43711">
    <property type="entry name" value="TWO-COMPONENT HISTIDINE KINASE"/>
    <property type="match status" value="1"/>
</dbReference>
<evidence type="ECO:0000256" key="5">
    <source>
        <dbReference type="ARBA" id="ARBA00022679"/>
    </source>
</evidence>
<dbReference type="GO" id="GO:0005886">
    <property type="term" value="C:plasma membrane"/>
    <property type="evidence" value="ECO:0007669"/>
    <property type="project" value="UniProtKB-SubCell"/>
</dbReference>
<evidence type="ECO:0000256" key="8">
    <source>
        <dbReference type="SAM" id="Phobius"/>
    </source>
</evidence>
<dbReference type="SUPFAM" id="SSF47384">
    <property type="entry name" value="Homodimeric domain of signal transducing histidine kinase"/>
    <property type="match status" value="1"/>
</dbReference>
<sequence>MFDVSATPSGRFQVFLQAQLPLLAGALFVGIATAIVLPESYQSFILPAGLAVILFASVSMLVFPWEKIAPSWMILVAITDIVGVTFMRTELIQVIPSVGILVIFPILWLAYGFRPGVVFVALAGACFISTFPFIYRGAWPSNGVEWLNVITLPALAIGIALVVNLAALQLRRNAEKLAEASREQTVTLRRALDNEILSRNILDTVNAGVAFYSSDNELLLSNALARGMTRAVGFELDQPPYGGEQVLAADRKTAIAIEDQIIPRALRGELLEDHLEWLGPPDQQSAILASSRRVEREDGALLGTVVMAYDITELAAAISVREEFLGTVSHELRTPLTSVVGYLELIADDLDPTTNAEALVYLQIVRRNMNTLAERISYMAGSADTALTLRPADTDVVALVASCVQRASDKARSRGVTLDNTVTGPASAHIDAGRISQALDELIANAIKFSPSGSTVTVSQVTDDDSVRISVSDGGPGMTRSEQTRVFDRFYRTQHARDQAVQGFGLGLFVVKNIMTAHGGHVTIERSSPENGTRMTLTMPRRETERPVAPMLIPSNRTRS</sequence>
<dbReference type="InterPro" id="IPR003661">
    <property type="entry name" value="HisK_dim/P_dom"/>
</dbReference>
<keyword evidence="6 10" id="KW-0418">Kinase</keyword>
<dbReference type="InterPro" id="IPR003594">
    <property type="entry name" value="HATPase_dom"/>
</dbReference>
<keyword evidence="4" id="KW-0597">Phosphoprotein</keyword>
<dbReference type="SMART" id="SM00387">
    <property type="entry name" value="HATPase_c"/>
    <property type="match status" value="1"/>
</dbReference>
<evidence type="ECO:0000313" key="10">
    <source>
        <dbReference type="EMBL" id="GGB01981.1"/>
    </source>
</evidence>
<evidence type="ECO:0000259" key="9">
    <source>
        <dbReference type="PROSITE" id="PS50109"/>
    </source>
</evidence>
<dbReference type="InterPro" id="IPR036097">
    <property type="entry name" value="HisK_dim/P_sf"/>
</dbReference>
<evidence type="ECO:0000256" key="2">
    <source>
        <dbReference type="ARBA" id="ARBA00004236"/>
    </source>
</evidence>
<keyword evidence="8" id="KW-0472">Membrane</keyword>
<comment type="subcellular location">
    <subcellularLocation>
        <location evidence="2">Cell membrane</location>
    </subcellularLocation>
</comment>
<protein>
    <recommendedName>
        <fullName evidence="3">histidine kinase</fullName>
        <ecNumber evidence="3">2.7.13.3</ecNumber>
    </recommendedName>
</protein>
<dbReference type="InterPro" id="IPR005467">
    <property type="entry name" value="His_kinase_dom"/>
</dbReference>
<keyword evidence="8" id="KW-0812">Transmembrane</keyword>
<dbReference type="EC" id="2.7.13.3" evidence="3"/>
<reference evidence="10" key="1">
    <citation type="journal article" date="2014" name="Int. J. Syst. Evol. Microbiol.">
        <title>Complete genome sequence of Corynebacterium casei LMG S-19264T (=DSM 44701T), isolated from a smear-ripened cheese.</title>
        <authorList>
            <consortium name="US DOE Joint Genome Institute (JGI-PGF)"/>
            <person name="Walter F."/>
            <person name="Albersmeier A."/>
            <person name="Kalinowski J."/>
            <person name="Ruckert C."/>
        </authorList>
    </citation>
    <scope>NUCLEOTIDE SEQUENCE</scope>
    <source>
        <strain evidence="10">CGMCC 1.12813</strain>
    </source>
</reference>
<feature type="transmembrane region" description="Helical" evidence="8">
    <location>
        <begin position="69"/>
        <end position="87"/>
    </location>
</feature>
<accession>A0A916WHK8</accession>
<evidence type="ECO:0000256" key="1">
    <source>
        <dbReference type="ARBA" id="ARBA00000085"/>
    </source>
</evidence>
<evidence type="ECO:0000256" key="4">
    <source>
        <dbReference type="ARBA" id="ARBA00022553"/>
    </source>
</evidence>
<dbReference type="AlphaFoldDB" id="A0A916WHK8"/>
<evidence type="ECO:0000256" key="3">
    <source>
        <dbReference type="ARBA" id="ARBA00012438"/>
    </source>
</evidence>
<dbReference type="SUPFAM" id="SSF55874">
    <property type="entry name" value="ATPase domain of HSP90 chaperone/DNA topoisomerase II/histidine kinase"/>
    <property type="match status" value="1"/>
</dbReference>
<dbReference type="Pfam" id="PF02518">
    <property type="entry name" value="HATPase_c"/>
    <property type="match status" value="1"/>
</dbReference>
<organism evidence="10 11">
    <name type="scientific">Conyzicola nivalis</name>
    <dbReference type="NCBI Taxonomy" id="1477021"/>
    <lineage>
        <taxon>Bacteria</taxon>
        <taxon>Bacillati</taxon>
        <taxon>Actinomycetota</taxon>
        <taxon>Actinomycetes</taxon>
        <taxon>Micrococcales</taxon>
        <taxon>Microbacteriaceae</taxon>
        <taxon>Conyzicola</taxon>
    </lineage>
</organism>
<dbReference type="SMART" id="SM00388">
    <property type="entry name" value="HisKA"/>
    <property type="match status" value="1"/>
</dbReference>
<feature type="transmembrane region" description="Helical" evidence="8">
    <location>
        <begin position="147"/>
        <end position="168"/>
    </location>
</feature>
<dbReference type="Proteomes" id="UP000606922">
    <property type="component" value="Unassembled WGS sequence"/>
</dbReference>
<feature type="transmembrane region" description="Helical" evidence="8">
    <location>
        <begin position="94"/>
        <end position="111"/>
    </location>
</feature>
<dbReference type="CDD" id="cd00082">
    <property type="entry name" value="HisKA"/>
    <property type="match status" value="1"/>
</dbReference>
<reference evidence="10" key="2">
    <citation type="submission" date="2020-09" db="EMBL/GenBank/DDBJ databases">
        <authorList>
            <person name="Sun Q."/>
            <person name="Zhou Y."/>
        </authorList>
    </citation>
    <scope>NUCLEOTIDE SEQUENCE</scope>
    <source>
        <strain evidence="10">CGMCC 1.12813</strain>
    </source>
</reference>
<dbReference type="InterPro" id="IPR004358">
    <property type="entry name" value="Sig_transdc_His_kin-like_C"/>
</dbReference>
<dbReference type="Pfam" id="PF00512">
    <property type="entry name" value="HisKA"/>
    <property type="match status" value="1"/>
</dbReference>
<dbReference type="FunFam" id="3.30.565.10:FF:000006">
    <property type="entry name" value="Sensor histidine kinase WalK"/>
    <property type="match status" value="1"/>
</dbReference>
<evidence type="ECO:0000256" key="7">
    <source>
        <dbReference type="ARBA" id="ARBA00023012"/>
    </source>
</evidence>
<evidence type="ECO:0000256" key="6">
    <source>
        <dbReference type="ARBA" id="ARBA00022777"/>
    </source>
</evidence>
<dbReference type="Gene3D" id="3.30.565.10">
    <property type="entry name" value="Histidine kinase-like ATPase, C-terminal domain"/>
    <property type="match status" value="1"/>
</dbReference>
<dbReference type="PROSITE" id="PS50109">
    <property type="entry name" value="HIS_KIN"/>
    <property type="match status" value="1"/>
</dbReference>
<feature type="transmembrane region" description="Helical" evidence="8">
    <location>
        <begin position="20"/>
        <end position="37"/>
    </location>
</feature>
<dbReference type="PANTHER" id="PTHR43711:SF1">
    <property type="entry name" value="HISTIDINE KINASE 1"/>
    <property type="match status" value="1"/>
</dbReference>
<keyword evidence="5" id="KW-0808">Transferase</keyword>
<dbReference type="InterPro" id="IPR036890">
    <property type="entry name" value="HATPase_C_sf"/>
</dbReference>
<dbReference type="Gene3D" id="1.10.287.130">
    <property type="match status" value="1"/>
</dbReference>
<keyword evidence="8" id="KW-1133">Transmembrane helix</keyword>
<comment type="caution">
    <text evidence="10">The sequence shown here is derived from an EMBL/GenBank/DDBJ whole genome shotgun (WGS) entry which is preliminary data.</text>
</comment>
<keyword evidence="7" id="KW-0902">Two-component regulatory system</keyword>
<dbReference type="PRINTS" id="PR00344">
    <property type="entry name" value="BCTRLSENSOR"/>
</dbReference>
<comment type="catalytic activity">
    <reaction evidence="1">
        <text>ATP + protein L-histidine = ADP + protein N-phospho-L-histidine.</text>
        <dbReference type="EC" id="2.7.13.3"/>
    </reaction>
</comment>
<evidence type="ECO:0000313" key="11">
    <source>
        <dbReference type="Proteomes" id="UP000606922"/>
    </source>
</evidence>